<feature type="transmembrane region" description="Helical" evidence="1">
    <location>
        <begin position="160"/>
        <end position="178"/>
    </location>
</feature>
<dbReference type="AlphaFoldDB" id="A0A8J7AB99"/>
<feature type="transmembrane region" description="Helical" evidence="1">
    <location>
        <begin position="227"/>
        <end position="247"/>
    </location>
</feature>
<feature type="transmembrane region" description="Helical" evidence="1">
    <location>
        <begin position="395"/>
        <end position="413"/>
    </location>
</feature>
<dbReference type="Proteomes" id="UP000636505">
    <property type="component" value="Unassembled WGS sequence"/>
</dbReference>
<feature type="transmembrane region" description="Helical" evidence="1">
    <location>
        <begin position="340"/>
        <end position="358"/>
    </location>
</feature>
<comment type="caution">
    <text evidence="2">The sequence shown here is derived from an EMBL/GenBank/DDBJ whole genome shotgun (WGS) entry which is preliminary data.</text>
</comment>
<gene>
    <name evidence="2" type="ORF">IQ241_03945</name>
</gene>
<organism evidence="2 3">
    <name type="scientific">Vasconcelosia minhoensis LEGE 07310</name>
    <dbReference type="NCBI Taxonomy" id="915328"/>
    <lineage>
        <taxon>Bacteria</taxon>
        <taxon>Bacillati</taxon>
        <taxon>Cyanobacteriota</taxon>
        <taxon>Cyanophyceae</taxon>
        <taxon>Nodosilineales</taxon>
        <taxon>Cymatolegaceae</taxon>
        <taxon>Vasconcelosia</taxon>
        <taxon>Vasconcelosia minhoensis</taxon>
    </lineage>
</organism>
<feature type="transmembrane region" description="Helical" evidence="1">
    <location>
        <begin position="370"/>
        <end position="389"/>
    </location>
</feature>
<feature type="transmembrane region" description="Helical" evidence="1">
    <location>
        <begin position="12"/>
        <end position="31"/>
    </location>
</feature>
<feature type="transmembrane region" description="Helical" evidence="1">
    <location>
        <begin position="184"/>
        <end position="215"/>
    </location>
</feature>
<keyword evidence="1" id="KW-0472">Membrane</keyword>
<protein>
    <submittedName>
        <fullName evidence="2">Uncharacterized protein</fullName>
    </submittedName>
</protein>
<accession>A0A8J7AB99</accession>
<dbReference type="EMBL" id="JADEXG010000006">
    <property type="protein sequence ID" value="MBE9076454.1"/>
    <property type="molecule type" value="Genomic_DNA"/>
</dbReference>
<keyword evidence="1" id="KW-1133">Transmembrane helix</keyword>
<evidence type="ECO:0000256" key="1">
    <source>
        <dbReference type="SAM" id="Phobius"/>
    </source>
</evidence>
<name>A0A8J7AB99_9CYAN</name>
<reference evidence="2" key="1">
    <citation type="submission" date="2020-10" db="EMBL/GenBank/DDBJ databases">
        <authorList>
            <person name="Castelo-Branco R."/>
            <person name="Eusebio N."/>
            <person name="Adriana R."/>
            <person name="Vieira A."/>
            <person name="Brugerolle De Fraissinette N."/>
            <person name="Rezende De Castro R."/>
            <person name="Schneider M.P."/>
            <person name="Vasconcelos V."/>
            <person name="Leao P.N."/>
        </authorList>
    </citation>
    <scope>NUCLEOTIDE SEQUENCE</scope>
    <source>
        <strain evidence="2">LEGE 07310</strain>
    </source>
</reference>
<evidence type="ECO:0000313" key="3">
    <source>
        <dbReference type="Proteomes" id="UP000636505"/>
    </source>
</evidence>
<dbReference type="RefSeq" id="WP_193905117.1">
    <property type="nucleotide sequence ID" value="NZ_JADEXG010000006.1"/>
</dbReference>
<proteinExistence type="predicted"/>
<sequence length="565" mass="62723">MNKRFALKNSHFWIQFGFAVVAVGLGGLQAWNSRFDLFSGDTIAYLDIGKAYLSGDWQTAVNGYFSPLYGLIIASVLAIMQPSDYWIFLAVKAANVLIFCFCLLNFSLFLHQLIRFHRDQRRRHPEQLLIPNWIWLTLGYTLFLWSTLVLIGVATDTPDMLVASWVYLAMALILKIQVRPSWGAFIGLGAVMGFGYLSKAILFPMALIFWGMGLFAAWPSRQIIPKAITALLVFGLIATPLVTAISLKQGELSFGEAGSLNYAWNISGIPSAYWLGGDGTGTPQNPLTLLSESPAVYEFSDPFPNTFGRGYDPSYWYAGLIAQPNLSRQIATVWEHIIEYYRIFAGFLLFVYLLLLVASGRIKASLMALAANWLLLLPAAAGLGSLMLIHVRSRMIASFVILLALGLFNSLTFPNTAVQKRLLSGFAVGSILLLLTQLSWPAPGTPTHWKIAQGMQVLGLESGDKIAILGAYRAGDHYFWAYLANLRIAAEIPSPVEFWTAEPERRSQIYRDLQAAGIKALVQRPPNLVPDFTPLGGWQAIGEAFMQQQGWQEIGKTHCYVYPLE</sequence>
<keyword evidence="1" id="KW-0812">Transmembrane</keyword>
<evidence type="ECO:0000313" key="2">
    <source>
        <dbReference type="EMBL" id="MBE9076454.1"/>
    </source>
</evidence>
<keyword evidence="3" id="KW-1185">Reference proteome</keyword>
<feature type="transmembrane region" description="Helical" evidence="1">
    <location>
        <begin position="86"/>
        <end position="113"/>
    </location>
</feature>
<feature type="transmembrane region" description="Helical" evidence="1">
    <location>
        <begin position="133"/>
        <end position="153"/>
    </location>
</feature>